<feature type="domain" description="Transposase MuDR plant" evidence="2">
    <location>
        <begin position="231"/>
        <end position="284"/>
    </location>
</feature>
<dbReference type="PANTHER" id="PTHR31973:SF187">
    <property type="entry name" value="MUTATOR TRANSPOSASE MUDRA PROTEIN"/>
    <property type="match status" value="1"/>
</dbReference>
<feature type="region of interest" description="Disordered" evidence="1">
    <location>
        <begin position="122"/>
        <end position="158"/>
    </location>
</feature>
<evidence type="ECO:0000313" key="4">
    <source>
        <dbReference type="Proteomes" id="UP000631114"/>
    </source>
</evidence>
<accession>A0A835HKX5</accession>
<evidence type="ECO:0000313" key="3">
    <source>
        <dbReference type="EMBL" id="KAF9601531.1"/>
    </source>
</evidence>
<evidence type="ECO:0000256" key="1">
    <source>
        <dbReference type="SAM" id="MobiDB-lite"/>
    </source>
</evidence>
<dbReference type="Pfam" id="PF03108">
    <property type="entry name" value="DBD_Tnp_Mut"/>
    <property type="match status" value="1"/>
</dbReference>
<gene>
    <name evidence="3" type="ORF">IFM89_020359</name>
</gene>
<feature type="compositionally biased region" description="Acidic residues" evidence="1">
    <location>
        <begin position="126"/>
        <end position="150"/>
    </location>
</feature>
<feature type="compositionally biased region" description="Polar residues" evidence="1">
    <location>
        <begin position="16"/>
        <end position="26"/>
    </location>
</feature>
<evidence type="ECO:0000259" key="2">
    <source>
        <dbReference type="Pfam" id="PF03108"/>
    </source>
</evidence>
<feature type="region of interest" description="Disordered" evidence="1">
    <location>
        <begin position="1"/>
        <end position="61"/>
    </location>
</feature>
<organism evidence="3 4">
    <name type="scientific">Coptis chinensis</name>
    <dbReference type="NCBI Taxonomy" id="261450"/>
    <lineage>
        <taxon>Eukaryota</taxon>
        <taxon>Viridiplantae</taxon>
        <taxon>Streptophyta</taxon>
        <taxon>Embryophyta</taxon>
        <taxon>Tracheophyta</taxon>
        <taxon>Spermatophyta</taxon>
        <taxon>Magnoliopsida</taxon>
        <taxon>Ranunculales</taxon>
        <taxon>Ranunculaceae</taxon>
        <taxon>Coptidoideae</taxon>
        <taxon>Coptis</taxon>
    </lineage>
</organism>
<protein>
    <recommendedName>
        <fullName evidence="2">Transposase MuDR plant domain-containing protein</fullName>
    </recommendedName>
</protein>
<dbReference type="EMBL" id="JADFTS010000006">
    <property type="protein sequence ID" value="KAF9601531.1"/>
    <property type="molecule type" value="Genomic_DNA"/>
</dbReference>
<dbReference type="AlphaFoldDB" id="A0A835HKX5"/>
<dbReference type="Proteomes" id="UP000631114">
    <property type="component" value="Unassembled WGS sequence"/>
</dbReference>
<dbReference type="InterPro" id="IPR004332">
    <property type="entry name" value="Transposase_MuDR"/>
</dbReference>
<sequence>MGEAVRVRRSPRFHVYNQSSSNNVQPTEKPPTVKHPTKKQEKPLRKSGRLQKLNPLVGPNGETLMLDLVSSSDDEVEEIVEVEHVVDVAEPEVAYINDDVVDDWEPVLGSLDPEIFDEVTLGETFTDGDGDDDALDDRDRSDDEDEDVEDYNYNPSDSDYSVCGTDDEALDDMEPMVLEEEVQNLEEEIQGSYSNVVRVSTNIFEAAEMAKLGRPIVENVFVCDLKPKMSWPTVETCRDFFRNLAIRKKFSYRHMKNDKERLILECKDFNCQWKVSASVTKRDNHTFILRNILRKFWTKDTCEADDENKYAHATSPWVAKTLVNKVRDYPDYKPMDIQKEIFFVPEMCRQIEKSNPGSLVKWFVKDSNHTFVGVVIAFKGSLDGLDAMNEFFPIGFYVCKGENKDTWMLFLSELTPHLIKHKEKLTFISDKKRFCFRHMYKNFKVKFPGELWKSLTWEAAMTYKLPELTRILGTKNITDIAALDWLDNEPRECWARAHFDWTSKCDELTNNFRLPYVHAVVVLKSRREPWSRYCNPYFSAKAFKATYSGYLYTLDNIKDWPEITLDKELVLAPEVTTQPGRPRKQRIRADDEMPKSKKKCAKCQEESHNSRSCDARKKGEFGKKKKRKGKERGEGKEEEGAPGRGIGAPKLQKNHKQNNPPCGEERKRSPSARGSSSARTTSSRQGRERKAKRRHNRKRREWKGKG</sequence>
<dbReference type="PANTHER" id="PTHR31973">
    <property type="entry name" value="POLYPROTEIN, PUTATIVE-RELATED"/>
    <property type="match status" value="1"/>
</dbReference>
<proteinExistence type="predicted"/>
<feature type="compositionally biased region" description="Basic and acidic residues" evidence="1">
    <location>
        <begin position="602"/>
        <end position="622"/>
    </location>
</feature>
<feature type="compositionally biased region" description="Basic and acidic residues" evidence="1">
    <location>
        <begin position="631"/>
        <end position="641"/>
    </location>
</feature>
<keyword evidence="4" id="KW-1185">Reference proteome</keyword>
<comment type="caution">
    <text evidence="3">The sequence shown here is derived from an EMBL/GenBank/DDBJ whole genome shotgun (WGS) entry which is preliminary data.</text>
</comment>
<reference evidence="3 4" key="1">
    <citation type="submission" date="2020-10" db="EMBL/GenBank/DDBJ databases">
        <title>The Coptis chinensis genome and diversification of protoberbering-type alkaloids.</title>
        <authorList>
            <person name="Wang B."/>
            <person name="Shu S."/>
            <person name="Song C."/>
            <person name="Liu Y."/>
        </authorList>
    </citation>
    <scope>NUCLEOTIDE SEQUENCE [LARGE SCALE GENOMIC DNA]</scope>
    <source>
        <strain evidence="3">HL-2020</strain>
        <tissue evidence="3">Leaf</tissue>
    </source>
</reference>
<name>A0A835HKX5_9MAGN</name>
<feature type="region of interest" description="Disordered" evidence="1">
    <location>
        <begin position="576"/>
        <end position="706"/>
    </location>
</feature>
<feature type="compositionally biased region" description="Basic residues" evidence="1">
    <location>
        <begin position="687"/>
        <end position="706"/>
    </location>
</feature>
<feature type="compositionally biased region" description="Low complexity" evidence="1">
    <location>
        <begin position="671"/>
        <end position="684"/>
    </location>
</feature>